<dbReference type="OrthoDB" id="2189254at2759"/>
<name>A0A9P4IDU4_9PEZI</name>
<accession>A0A9P4IDU4</accession>
<evidence type="ECO:0008006" key="3">
    <source>
        <dbReference type="Google" id="ProtNLM"/>
    </source>
</evidence>
<dbReference type="InterPro" id="IPR007528">
    <property type="entry name" value="RINT1_Tip20"/>
</dbReference>
<evidence type="ECO:0000313" key="2">
    <source>
        <dbReference type="Proteomes" id="UP000799772"/>
    </source>
</evidence>
<dbReference type="PROSITE" id="PS51386">
    <property type="entry name" value="RINT1_TIP20"/>
    <property type="match status" value="1"/>
</dbReference>
<gene>
    <name evidence="1" type="ORF">NA57DRAFT_55943</name>
</gene>
<dbReference type="Gene3D" id="1.20.58.670">
    <property type="entry name" value="Dsl1p vesicle tethering complex, Tip20p subunit, domain D"/>
    <property type="match status" value="1"/>
</dbReference>
<organism evidence="1 2">
    <name type="scientific">Rhizodiscina lignyota</name>
    <dbReference type="NCBI Taxonomy" id="1504668"/>
    <lineage>
        <taxon>Eukaryota</taxon>
        <taxon>Fungi</taxon>
        <taxon>Dikarya</taxon>
        <taxon>Ascomycota</taxon>
        <taxon>Pezizomycotina</taxon>
        <taxon>Dothideomycetes</taxon>
        <taxon>Pleosporomycetidae</taxon>
        <taxon>Aulographales</taxon>
        <taxon>Rhizodiscinaceae</taxon>
        <taxon>Rhizodiscina</taxon>
    </lineage>
</organism>
<dbReference type="GO" id="GO:0060628">
    <property type="term" value="P:regulation of ER to Golgi vesicle-mediated transport"/>
    <property type="evidence" value="ECO:0007669"/>
    <property type="project" value="TreeGrafter"/>
</dbReference>
<dbReference type="AlphaFoldDB" id="A0A9P4IDU4"/>
<proteinExistence type="predicted"/>
<protein>
    <recommendedName>
        <fullName evidence="3">RINT-1 family protein</fullName>
    </recommendedName>
</protein>
<evidence type="ECO:0000313" key="1">
    <source>
        <dbReference type="EMBL" id="KAF2100011.1"/>
    </source>
</evidence>
<dbReference type="Pfam" id="PF04437">
    <property type="entry name" value="RINT1_TIP1"/>
    <property type="match status" value="1"/>
</dbReference>
<dbReference type="Proteomes" id="UP000799772">
    <property type="component" value="Unassembled WGS sequence"/>
</dbReference>
<comment type="caution">
    <text evidence="1">The sequence shown here is derived from an EMBL/GenBank/DDBJ whole genome shotgun (WGS) entry which is preliminary data.</text>
</comment>
<sequence length="834" mass="93317">MPAALVERPGARDARVGDYLDDKLQTTADLQDLDDLISSVGQQHELLKRQLVDAEKDLNGAKTAYQKHSTSIQARGEQFIRDQDGIDRRLQIITQSETSDEAVRKFEASMDKLRQLDITAGYVELLKEVDSLNNESLSKLGTADAASLDAYRRLQTLKTSLGPLQDAAEGAAPHLLDHISNVTRTLHDRIRSAFSAQMESVLKKVYWPREDASIPPGLQQQWNDSVSKLLELQMPELEAAEAAADEARNAGAATARGEGPRGLLPMQVLVHSLELKFRYHFEGDKPTNRLDRPEYFLQFATENILSTYNGFITEFVQPILLRKLRGRVGMNPVYIDATSAFITAILPMVRTKIFSVIPRVQNQPQLLSHTIHEIMKFDSTIREEWGYDGGYGEDGWKGLVWEVLVLKDWFPKWLQVEKDFALARYQTIIDDPFTGELDFDSLGQGETKPTKAAIRVNDLLETITDRYRDLPSFTQKLRFLIDIQISIFDRFHSRLHGSLEAYLTMTSSLGRTVQGISREEQEKLQGVAGLDRLCRVYGSAEYLERMMRDWSDDVFFLDLYTELQDRAKNRHRRGQASRAFAGDLSVSQVAERTSAAVVSEDGGDGGALFDETAAAYSRLRVRSEGIIVDVLQHNVREALRGYRSINPWASLSSSASGQSSTTPELQPLLEHLSSSLVFLHRALGIAPLRRIARQMLFAVDESIFHHVLFRRNFSTQGANQLKMDVTAIVGVVERSLGGDRGVDVLVESGLGRLLEAVRLVGLPVRGGGTFAETVVEEEDVMSEDGRSGLGLWQVEKRLFADNESARGVLEELGMGRLSEQEARGVLERRVELGG</sequence>
<dbReference type="GO" id="GO:0006890">
    <property type="term" value="P:retrograde vesicle-mediated transport, Golgi to endoplasmic reticulum"/>
    <property type="evidence" value="ECO:0007669"/>
    <property type="project" value="InterPro"/>
</dbReference>
<dbReference type="Gene3D" id="1.20.58.1420">
    <property type="entry name" value="Dsl1p vesicle tethering complex, Tip20p subunit, domain B"/>
    <property type="match status" value="1"/>
</dbReference>
<dbReference type="GO" id="GO:0070939">
    <property type="term" value="C:Dsl1/NZR complex"/>
    <property type="evidence" value="ECO:0007669"/>
    <property type="project" value="InterPro"/>
</dbReference>
<dbReference type="PANTHER" id="PTHR13520">
    <property type="entry name" value="RAD50-INTERACTING PROTEIN 1 RINT-1"/>
    <property type="match status" value="1"/>
</dbReference>
<dbReference type="GO" id="GO:0006888">
    <property type="term" value="P:endoplasmic reticulum to Golgi vesicle-mediated transport"/>
    <property type="evidence" value="ECO:0007669"/>
    <property type="project" value="InterPro"/>
</dbReference>
<dbReference type="PANTHER" id="PTHR13520:SF0">
    <property type="entry name" value="RAD50-INTERACTING PROTEIN 1"/>
    <property type="match status" value="1"/>
</dbReference>
<dbReference type="InterPro" id="IPR042042">
    <property type="entry name" value="Tip20p_domB"/>
</dbReference>
<dbReference type="EMBL" id="ML978125">
    <property type="protein sequence ID" value="KAF2100011.1"/>
    <property type="molecule type" value="Genomic_DNA"/>
</dbReference>
<reference evidence="1" key="1">
    <citation type="journal article" date="2020" name="Stud. Mycol.">
        <title>101 Dothideomycetes genomes: a test case for predicting lifestyles and emergence of pathogens.</title>
        <authorList>
            <person name="Haridas S."/>
            <person name="Albert R."/>
            <person name="Binder M."/>
            <person name="Bloem J."/>
            <person name="Labutti K."/>
            <person name="Salamov A."/>
            <person name="Andreopoulos B."/>
            <person name="Baker S."/>
            <person name="Barry K."/>
            <person name="Bills G."/>
            <person name="Bluhm B."/>
            <person name="Cannon C."/>
            <person name="Castanera R."/>
            <person name="Culley D."/>
            <person name="Daum C."/>
            <person name="Ezra D."/>
            <person name="Gonzalez J."/>
            <person name="Henrissat B."/>
            <person name="Kuo A."/>
            <person name="Liang C."/>
            <person name="Lipzen A."/>
            <person name="Lutzoni F."/>
            <person name="Magnuson J."/>
            <person name="Mondo S."/>
            <person name="Nolan M."/>
            <person name="Ohm R."/>
            <person name="Pangilinan J."/>
            <person name="Park H.-J."/>
            <person name="Ramirez L."/>
            <person name="Alfaro M."/>
            <person name="Sun H."/>
            <person name="Tritt A."/>
            <person name="Yoshinaga Y."/>
            <person name="Zwiers L.-H."/>
            <person name="Turgeon B."/>
            <person name="Goodwin S."/>
            <person name="Spatafora J."/>
            <person name="Crous P."/>
            <person name="Grigoriev I."/>
        </authorList>
    </citation>
    <scope>NUCLEOTIDE SEQUENCE</scope>
    <source>
        <strain evidence="1">CBS 133067</strain>
    </source>
</reference>
<keyword evidence="2" id="KW-1185">Reference proteome</keyword>
<dbReference type="InterPro" id="IPR042044">
    <property type="entry name" value="EXOC6PINT-1/Sec15/Tip20_C_dom2"/>
</dbReference>